<gene>
    <name evidence="1" type="ORF">H6G83_25595</name>
</gene>
<dbReference type="RefSeq" id="WP_190477220.1">
    <property type="nucleotide sequence ID" value="NZ_JACJSG010000042.1"/>
</dbReference>
<keyword evidence="2" id="KW-1185">Reference proteome</keyword>
<proteinExistence type="predicted"/>
<dbReference type="Proteomes" id="UP000661112">
    <property type="component" value="Unassembled WGS sequence"/>
</dbReference>
<evidence type="ECO:0008006" key="3">
    <source>
        <dbReference type="Google" id="ProtNLM"/>
    </source>
</evidence>
<comment type="caution">
    <text evidence="1">The sequence shown here is derived from an EMBL/GenBank/DDBJ whole genome shotgun (WGS) entry which is preliminary data.</text>
</comment>
<reference evidence="1 2" key="1">
    <citation type="journal article" date="2020" name="ISME J.">
        <title>Comparative genomics reveals insights into cyanobacterial evolution and habitat adaptation.</title>
        <authorList>
            <person name="Chen M.Y."/>
            <person name="Teng W.K."/>
            <person name="Zhao L."/>
            <person name="Hu C.X."/>
            <person name="Zhou Y.K."/>
            <person name="Han B.P."/>
            <person name="Song L.R."/>
            <person name="Shu W.S."/>
        </authorList>
    </citation>
    <scope>NUCLEOTIDE SEQUENCE [LARGE SCALE GENOMIC DNA]</scope>
    <source>
        <strain evidence="1 2">FACHB-119</strain>
    </source>
</reference>
<sequence length="100" mass="11333">MSLFEIQFINSESIRLLGFCDDNTLRILLEYGIAYDYFDVPKTLFEELSTAYGKSAAVNFRAVLSPYGYQCLDDKVVENFLLAIFESNANVESLLIIEAV</sequence>
<evidence type="ECO:0000313" key="1">
    <source>
        <dbReference type="EMBL" id="MBD2503941.1"/>
    </source>
</evidence>
<evidence type="ECO:0000313" key="2">
    <source>
        <dbReference type="Proteomes" id="UP000661112"/>
    </source>
</evidence>
<name>A0ABR8DAH7_9NOST</name>
<protein>
    <recommendedName>
        <fullName evidence="3">KTSC domain-containing protein</fullName>
    </recommendedName>
</protein>
<dbReference type="EMBL" id="JACJSG010000042">
    <property type="protein sequence ID" value="MBD2503941.1"/>
    <property type="molecule type" value="Genomic_DNA"/>
</dbReference>
<accession>A0ABR8DAH7</accession>
<organism evidence="1 2">
    <name type="scientific">Anabaena azotica FACHB-119</name>
    <dbReference type="NCBI Taxonomy" id="947527"/>
    <lineage>
        <taxon>Bacteria</taxon>
        <taxon>Bacillati</taxon>
        <taxon>Cyanobacteriota</taxon>
        <taxon>Cyanophyceae</taxon>
        <taxon>Nostocales</taxon>
        <taxon>Nostocaceae</taxon>
        <taxon>Anabaena</taxon>
        <taxon>Anabaena azotica</taxon>
    </lineage>
</organism>